<dbReference type="Proteomes" id="UP001054889">
    <property type="component" value="Unassembled WGS sequence"/>
</dbReference>
<dbReference type="FunFam" id="3.10.20.90:FF:000211">
    <property type="entry name" value="Polyubiquitin 9"/>
    <property type="match status" value="1"/>
</dbReference>
<dbReference type="Gene3D" id="3.10.20.90">
    <property type="entry name" value="Phosphatidylinositol 3-kinase Catalytic Subunit, Chain A, domain 1"/>
    <property type="match status" value="4"/>
</dbReference>
<sequence length="306" mass="34323">MQVYVKVIKTVAVDVKCTDTVDQIKSQIGAIEGIDKNQQTLFFAGNHLEDDNMLSDYSILANTSVDLYVTDGMQISVSIPSVGKIIKLNVKKSQSVADVKAVIMEKGGIPLDEQMLMHAGRQLEGHHLLSQCGLSNGQTIHVLVCPNAKLRISVNVYGERTRDLDVKLWYTIADVKLMVENLEGLPSGKNIIGRTQLGGVVALEDTETLQNQHVRNNDNLVMYQNVQFFIRTCEGKTLTISMKTCDTTDEVMKKIEERLHMKEGVFYLLYRGRVLCLGNTLHEYKVENNSTIHMCLRNSYVVEDNV</sequence>
<protein>
    <recommendedName>
        <fullName evidence="2">Ubiquitin-like domain-containing protein</fullName>
    </recommendedName>
</protein>
<dbReference type="SMART" id="SM00213">
    <property type="entry name" value="UBQ"/>
    <property type="match status" value="4"/>
</dbReference>
<dbReference type="PRINTS" id="PR00348">
    <property type="entry name" value="UBIQUITIN"/>
</dbReference>
<feature type="domain" description="Ubiquitin-like" evidence="2">
    <location>
        <begin position="150"/>
        <end position="222"/>
    </location>
</feature>
<dbReference type="InterPro" id="IPR019956">
    <property type="entry name" value="Ubiquitin_dom"/>
</dbReference>
<dbReference type="GO" id="GO:0003729">
    <property type="term" value="F:mRNA binding"/>
    <property type="evidence" value="ECO:0007669"/>
    <property type="project" value="UniProtKB-ARBA"/>
</dbReference>
<dbReference type="InterPro" id="IPR000626">
    <property type="entry name" value="Ubiquitin-like_dom"/>
</dbReference>
<dbReference type="PROSITE" id="PS50053">
    <property type="entry name" value="UBIQUITIN_2"/>
    <property type="match status" value="4"/>
</dbReference>
<comment type="caution">
    <text evidence="3">The sequence shown here is derived from an EMBL/GenBank/DDBJ whole genome shotgun (WGS) entry which is preliminary data.</text>
</comment>
<keyword evidence="1" id="KW-1017">Isopeptide bond</keyword>
<dbReference type="SUPFAM" id="SSF54236">
    <property type="entry name" value="Ubiquitin-like"/>
    <property type="match status" value="4"/>
</dbReference>
<dbReference type="EMBL" id="BQKI01000001">
    <property type="protein sequence ID" value="GJM84797.1"/>
    <property type="molecule type" value="Genomic_DNA"/>
</dbReference>
<reference evidence="3" key="1">
    <citation type="journal article" date="2018" name="DNA Res.">
        <title>Multiple hybrid de novo genome assembly of finger millet, an orphan allotetraploid crop.</title>
        <authorList>
            <person name="Hatakeyama M."/>
            <person name="Aluri S."/>
            <person name="Balachadran M.T."/>
            <person name="Sivarajan S.R."/>
            <person name="Patrignani A."/>
            <person name="Gruter S."/>
            <person name="Poveda L."/>
            <person name="Shimizu-Inatsugi R."/>
            <person name="Baeten J."/>
            <person name="Francoijs K.J."/>
            <person name="Nataraja K.N."/>
            <person name="Reddy Y.A.N."/>
            <person name="Phadnis S."/>
            <person name="Ravikumar R.L."/>
            <person name="Schlapbach R."/>
            <person name="Sreeman S.M."/>
            <person name="Shimizu K.K."/>
        </authorList>
    </citation>
    <scope>NUCLEOTIDE SEQUENCE</scope>
</reference>
<evidence type="ECO:0000313" key="3">
    <source>
        <dbReference type="EMBL" id="GJM84797.1"/>
    </source>
</evidence>
<dbReference type="InterPro" id="IPR029071">
    <property type="entry name" value="Ubiquitin-like_domsf"/>
</dbReference>
<evidence type="ECO:0000256" key="1">
    <source>
        <dbReference type="ARBA" id="ARBA00022499"/>
    </source>
</evidence>
<dbReference type="PANTHER" id="PTHR10666">
    <property type="entry name" value="UBIQUITIN"/>
    <property type="match status" value="1"/>
</dbReference>
<gene>
    <name evidence="3" type="primary">ga00503</name>
    <name evidence="3" type="ORF">PR202_ga00503</name>
</gene>
<organism evidence="3 4">
    <name type="scientific">Eleusine coracana subsp. coracana</name>
    <dbReference type="NCBI Taxonomy" id="191504"/>
    <lineage>
        <taxon>Eukaryota</taxon>
        <taxon>Viridiplantae</taxon>
        <taxon>Streptophyta</taxon>
        <taxon>Embryophyta</taxon>
        <taxon>Tracheophyta</taxon>
        <taxon>Spermatophyta</taxon>
        <taxon>Magnoliopsida</taxon>
        <taxon>Liliopsida</taxon>
        <taxon>Poales</taxon>
        <taxon>Poaceae</taxon>
        <taxon>PACMAD clade</taxon>
        <taxon>Chloridoideae</taxon>
        <taxon>Cynodonteae</taxon>
        <taxon>Eleusininae</taxon>
        <taxon>Eleusine</taxon>
    </lineage>
</organism>
<proteinExistence type="predicted"/>
<keyword evidence="4" id="KW-1185">Reference proteome</keyword>
<feature type="domain" description="Ubiquitin-like" evidence="2">
    <location>
        <begin position="73"/>
        <end position="144"/>
    </location>
</feature>
<name>A0AAV5BFP7_ELECO</name>
<accession>A0AAV5BFP7</accession>
<dbReference type="InterPro" id="IPR050158">
    <property type="entry name" value="Ubiquitin_ubiquitin-like"/>
</dbReference>
<evidence type="ECO:0000313" key="4">
    <source>
        <dbReference type="Proteomes" id="UP001054889"/>
    </source>
</evidence>
<feature type="domain" description="Ubiquitin-like" evidence="2">
    <location>
        <begin position="1"/>
        <end position="70"/>
    </location>
</feature>
<reference evidence="3" key="2">
    <citation type="submission" date="2021-12" db="EMBL/GenBank/DDBJ databases">
        <title>Resequencing data analysis of finger millet.</title>
        <authorList>
            <person name="Hatakeyama M."/>
            <person name="Aluri S."/>
            <person name="Balachadran M.T."/>
            <person name="Sivarajan S.R."/>
            <person name="Poveda L."/>
            <person name="Shimizu-Inatsugi R."/>
            <person name="Schlapbach R."/>
            <person name="Sreeman S.M."/>
            <person name="Shimizu K.K."/>
        </authorList>
    </citation>
    <scope>NUCLEOTIDE SEQUENCE</scope>
</reference>
<evidence type="ECO:0000259" key="2">
    <source>
        <dbReference type="PROSITE" id="PS50053"/>
    </source>
</evidence>
<dbReference type="AlphaFoldDB" id="A0AAV5BFP7"/>
<feature type="domain" description="Ubiquitin-like" evidence="2">
    <location>
        <begin position="226"/>
        <end position="297"/>
    </location>
</feature>
<dbReference type="CDD" id="cd17039">
    <property type="entry name" value="Ubl_ubiquitin_like"/>
    <property type="match status" value="3"/>
</dbReference>
<dbReference type="Pfam" id="PF00240">
    <property type="entry name" value="ubiquitin"/>
    <property type="match status" value="3"/>
</dbReference>